<comment type="caution">
    <text evidence="1">The sequence shown here is derived from an EMBL/GenBank/DDBJ whole genome shotgun (WGS) entry which is preliminary data.</text>
</comment>
<sequence length="80" mass="9155">MLDLDGTLIKNDLFNLSLFSILRRNPLLVVSCAVWLTRDRQPRRNLNRLLTRSFDCNPLRDPSFKNCSIKVGINRGAGPQ</sequence>
<proteinExistence type="predicted"/>
<name>A0ABS3M9D5_9BRAD</name>
<reference evidence="1" key="1">
    <citation type="journal article" date="2021" name="Int. J. Syst. Evol. Microbiol.">
        <title>Bradyrhizobium septentrionale sp. nov. (sv. septentrionale) and Bradyrhizobium quebecense sp. nov. (sv. septentrionale) associated with legumes native to Canada possess rearranged symbiosis genes and numerous insertion sequences.</title>
        <authorList>
            <person name="Bromfield E.S.P."/>
            <person name="Cloutier S."/>
        </authorList>
    </citation>
    <scope>NUCLEOTIDE SEQUENCE</scope>
    <source>
        <strain evidence="1">12S5</strain>
    </source>
</reference>
<organism evidence="1 2">
    <name type="scientific">Bradyrhizobium quebecense</name>
    <dbReference type="NCBI Taxonomy" id="2748629"/>
    <lineage>
        <taxon>Bacteria</taxon>
        <taxon>Pseudomonadati</taxon>
        <taxon>Pseudomonadota</taxon>
        <taxon>Alphaproteobacteria</taxon>
        <taxon>Hyphomicrobiales</taxon>
        <taxon>Nitrobacteraceae</taxon>
        <taxon>Bradyrhizobium</taxon>
    </lineage>
</organism>
<dbReference type="EMBL" id="JAGEPA010000001">
    <property type="protein sequence ID" value="MBO1428023.1"/>
    <property type="molecule type" value="Genomic_DNA"/>
</dbReference>
<accession>A0ABS3M9D5</accession>
<keyword evidence="2" id="KW-1185">Reference proteome</keyword>
<dbReference type="Proteomes" id="UP000692816">
    <property type="component" value="Unassembled WGS sequence"/>
</dbReference>
<evidence type="ECO:0000313" key="1">
    <source>
        <dbReference type="EMBL" id="MBO1428023.1"/>
    </source>
</evidence>
<dbReference type="RefSeq" id="WP_207840997.1">
    <property type="nucleotide sequence ID" value="NZ_CP088282.1"/>
</dbReference>
<protein>
    <submittedName>
        <fullName evidence="1">Uncharacterized protein</fullName>
    </submittedName>
</protein>
<evidence type="ECO:0000313" key="2">
    <source>
        <dbReference type="Proteomes" id="UP000692816"/>
    </source>
</evidence>
<gene>
    <name evidence="1" type="ORF">J4P68_01045</name>
</gene>